<dbReference type="OrthoDB" id="1927955at2759"/>
<keyword evidence="2" id="KW-0472">Membrane</keyword>
<sequence length="348" mass="38858">MMQSVCYSPRPHFLPSSSQSNSLSRSKITSIPSYFYPTVSLAKPRYNNPSAGCLARVSSYFPENGNSPKKNEVKKVKKLVSNSGSSGRINLDPFRGKSGSVSFCGLTHENVEGRKLVSSPFKDDSGSFVWIVGPLALISSLLVPQFFLGNAIEEFLRNEILAEIVASFFSEIIFYAGLAAFLFITNHVQRPYLDFSPKQWSLITGLKGYLSSAFFTMGFKVFAPLFAAYAVWPIIGLPAAIAVAPFLLGCAIQFAFELYLEKRNVSCWPLLPIIFEVYRLYQLNKGAHFLERLMFTMREAPRTPELLERSGALFSMVTVLQVLGLICLWSLATFLLRLFPSRPVAENY</sequence>
<keyword evidence="2" id="KW-1133">Transmembrane helix</keyword>
<keyword evidence="4" id="KW-1185">Reference proteome</keyword>
<feature type="region of interest" description="Disordered" evidence="1">
    <location>
        <begin position="1"/>
        <end position="24"/>
    </location>
</feature>
<gene>
    <name evidence="3" type="ORF">A4U43_C07F30900</name>
</gene>
<dbReference type="AlphaFoldDB" id="A0A5P1EGB0"/>
<dbReference type="GO" id="GO:0009507">
    <property type="term" value="C:chloroplast"/>
    <property type="evidence" value="ECO:0007669"/>
    <property type="project" value="TreeGrafter"/>
</dbReference>
<accession>A0A5P1EGB0</accession>
<evidence type="ECO:0000256" key="1">
    <source>
        <dbReference type="SAM" id="MobiDB-lite"/>
    </source>
</evidence>
<dbReference type="PANTHER" id="PTHR33918">
    <property type="entry name" value="OS01G0704200 PROTEIN"/>
    <property type="match status" value="1"/>
</dbReference>
<feature type="transmembrane region" description="Helical" evidence="2">
    <location>
        <begin position="235"/>
        <end position="256"/>
    </location>
</feature>
<evidence type="ECO:0000313" key="4">
    <source>
        <dbReference type="Proteomes" id="UP000243459"/>
    </source>
</evidence>
<dbReference type="PANTHER" id="PTHR33918:SF4">
    <property type="entry name" value="ABC-2 TYPE TRANSPORTER DOMAIN-CONTAINING PROTEIN"/>
    <property type="match status" value="1"/>
</dbReference>
<dbReference type="Gramene" id="ONK64874">
    <property type="protein sequence ID" value="ONK64874"/>
    <property type="gene ID" value="A4U43_C07F30900"/>
</dbReference>
<dbReference type="Proteomes" id="UP000243459">
    <property type="component" value="Chromosome 7"/>
</dbReference>
<feature type="transmembrane region" description="Helical" evidence="2">
    <location>
        <begin position="206"/>
        <end position="229"/>
    </location>
</feature>
<protein>
    <submittedName>
        <fullName evidence="3">Uncharacterized protein</fullName>
    </submittedName>
</protein>
<feature type="transmembrane region" description="Helical" evidence="2">
    <location>
        <begin position="128"/>
        <end position="148"/>
    </location>
</feature>
<evidence type="ECO:0000256" key="2">
    <source>
        <dbReference type="SAM" id="Phobius"/>
    </source>
</evidence>
<feature type="transmembrane region" description="Helical" evidence="2">
    <location>
        <begin position="160"/>
        <end position="185"/>
    </location>
</feature>
<name>A0A5P1EGB0_ASPOF</name>
<organism evidence="3 4">
    <name type="scientific">Asparagus officinalis</name>
    <name type="common">Garden asparagus</name>
    <dbReference type="NCBI Taxonomy" id="4686"/>
    <lineage>
        <taxon>Eukaryota</taxon>
        <taxon>Viridiplantae</taxon>
        <taxon>Streptophyta</taxon>
        <taxon>Embryophyta</taxon>
        <taxon>Tracheophyta</taxon>
        <taxon>Spermatophyta</taxon>
        <taxon>Magnoliopsida</taxon>
        <taxon>Liliopsida</taxon>
        <taxon>Asparagales</taxon>
        <taxon>Asparagaceae</taxon>
        <taxon>Asparagoideae</taxon>
        <taxon>Asparagus</taxon>
    </lineage>
</organism>
<evidence type="ECO:0000313" key="3">
    <source>
        <dbReference type="EMBL" id="ONK64874.1"/>
    </source>
</evidence>
<keyword evidence="2" id="KW-0812">Transmembrane</keyword>
<feature type="transmembrane region" description="Helical" evidence="2">
    <location>
        <begin position="312"/>
        <end position="339"/>
    </location>
</feature>
<dbReference type="EMBL" id="CM007387">
    <property type="protein sequence ID" value="ONK64874.1"/>
    <property type="molecule type" value="Genomic_DNA"/>
</dbReference>
<reference evidence="4" key="1">
    <citation type="journal article" date="2017" name="Nat. Commun.">
        <title>The asparagus genome sheds light on the origin and evolution of a young Y chromosome.</title>
        <authorList>
            <person name="Harkess A."/>
            <person name="Zhou J."/>
            <person name="Xu C."/>
            <person name="Bowers J.E."/>
            <person name="Van der Hulst R."/>
            <person name="Ayyampalayam S."/>
            <person name="Mercati F."/>
            <person name="Riccardi P."/>
            <person name="McKain M.R."/>
            <person name="Kakrana A."/>
            <person name="Tang H."/>
            <person name="Ray J."/>
            <person name="Groenendijk J."/>
            <person name="Arikit S."/>
            <person name="Mathioni S.M."/>
            <person name="Nakano M."/>
            <person name="Shan H."/>
            <person name="Telgmann-Rauber A."/>
            <person name="Kanno A."/>
            <person name="Yue Z."/>
            <person name="Chen H."/>
            <person name="Li W."/>
            <person name="Chen Y."/>
            <person name="Xu X."/>
            <person name="Zhang Y."/>
            <person name="Luo S."/>
            <person name="Chen H."/>
            <person name="Gao J."/>
            <person name="Mao Z."/>
            <person name="Pires J.C."/>
            <person name="Luo M."/>
            <person name="Kudrna D."/>
            <person name="Wing R.A."/>
            <person name="Meyers B.C."/>
            <person name="Yi K."/>
            <person name="Kong H."/>
            <person name="Lavrijsen P."/>
            <person name="Sunseri F."/>
            <person name="Falavigna A."/>
            <person name="Ye Y."/>
            <person name="Leebens-Mack J.H."/>
            <person name="Chen G."/>
        </authorList>
    </citation>
    <scope>NUCLEOTIDE SEQUENCE [LARGE SCALE GENOMIC DNA]</scope>
    <source>
        <strain evidence="4">cv. DH0086</strain>
    </source>
</reference>
<proteinExistence type="predicted"/>
<dbReference type="OMA" id="AMIVTFQ"/>